<evidence type="ECO:0000256" key="2">
    <source>
        <dbReference type="ARBA" id="ARBA00022475"/>
    </source>
</evidence>
<comment type="caution">
    <text evidence="8">The sequence shown here is derived from an EMBL/GenBank/DDBJ whole genome shotgun (WGS) entry which is preliminary data.</text>
</comment>
<evidence type="ECO:0000313" key="8">
    <source>
        <dbReference type="EMBL" id="MST69873.1"/>
    </source>
</evidence>
<keyword evidence="5 6" id="KW-0472">Membrane</keyword>
<sequence length="423" mass="47729">MFSSLYRRIAQNNLQKNYRYYVPRILTEAGLTACFYIMLTLALEPKMKNIYGGEYLPTFMMLGTFILAILSVVLLMYTAKFLMKQRMQEYGLYYALGMEKKHVARVFGYESGISSAAGIGIGIGSGILFYKLSLLILTKMMGTETIPKVSLILPAALGGEKLNLKGNEIALCSLRTSVDYSMKILNLNHQKLKVRKWINYFPVKENGSSLSNTKRYGIVVAEESVARRLNQNHAFSTVNCLGVGFKNPAQTYREGEEFTRIFRQRVTSILAEDYGIRGVVPAVDSAWDMKGALKSMYGSFLFLGILLGIVFLFATVLIIYYKQISEGYEDRKRFQIMEKVGMSSGEVKKTIQSQVRMVFFLPVMVAGVHTAVAFPILIELLKVLMLTNKALFIGCGLGAYGMYVLGYGIIYRLTSRIYYRIVR</sequence>
<dbReference type="PANTHER" id="PTHR46795:SF3">
    <property type="entry name" value="ABC TRANSPORTER PERMEASE"/>
    <property type="match status" value="1"/>
</dbReference>
<evidence type="ECO:0000256" key="1">
    <source>
        <dbReference type="ARBA" id="ARBA00004651"/>
    </source>
</evidence>
<feature type="transmembrane region" description="Helical" evidence="6">
    <location>
        <begin position="21"/>
        <end position="43"/>
    </location>
</feature>
<evidence type="ECO:0000313" key="9">
    <source>
        <dbReference type="Proteomes" id="UP000469424"/>
    </source>
</evidence>
<dbReference type="AlphaFoldDB" id="A0A6N7X5M8"/>
<dbReference type="GO" id="GO:0005886">
    <property type="term" value="C:plasma membrane"/>
    <property type="evidence" value="ECO:0007669"/>
    <property type="project" value="UniProtKB-SubCell"/>
</dbReference>
<evidence type="ECO:0000256" key="5">
    <source>
        <dbReference type="ARBA" id="ARBA00023136"/>
    </source>
</evidence>
<reference evidence="8 9" key="1">
    <citation type="submission" date="2019-08" db="EMBL/GenBank/DDBJ databases">
        <title>In-depth cultivation of the pig gut microbiome towards novel bacterial diversity and tailored functional studies.</title>
        <authorList>
            <person name="Wylensek D."/>
            <person name="Hitch T.C.A."/>
            <person name="Clavel T."/>
        </authorList>
    </citation>
    <scope>NUCLEOTIDE SEQUENCE [LARGE SCALE GENOMIC DNA]</scope>
    <source>
        <strain evidence="8 9">WCA-MUC-591-APC-4B</strain>
    </source>
</reference>
<dbReference type="InterPro" id="IPR052536">
    <property type="entry name" value="ABC-4_Integral_Memb_Prot"/>
</dbReference>
<dbReference type="EMBL" id="VUNA01000001">
    <property type="protein sequence ID" value="MST69873.1"/>
    <property type="molecule type" value="Genomic_DNA"/>
</dbReference>
<evidence type="ECO:0000256" key="3">
    <source>
        <dbReference type="ARBA" id="ARBA00022692"/>
    </source>
</evidence>
<feature type="transmembrane region" description="Helical" evidence="6">
    <location>
        <begin position="297"/>
        <end position="321"/>
    </location>
</feature>
<dbReference type="Pfam" id="PF02687">
    <property type="entry name" value="FtsX"/>
    <property type="match status" value="1"/>
</dbReference>
<dbReference type="Proteomes" id="UP000469424">
    <property type="component" value="Unassembled WGS sequence"/>
</dbReference>
<gene>
    <name evidence="8" type="ORF">FYJ65_00720</name>
</gene>
<feature type="domain" description="ABC3 transporter permease C-terminal" evidence="7">
    <location>
        <begin position="64"/>
        <end position="145"/>
    </location>
</feature>
<comment type="subcellular location">
    <subcellularLocation>
        <location evidence="1">Cell membrane</location>
        <topology evidence="1">Multi-pass membrane protein</topology>
    </subcellularLocation>
</comment>
<feature type="transmembrane region" description="Helical" evidence="6">
    <location>
        <begin position="390"/>
        <end position="413"/>
    </location>
</feature>
<keyword evidence="2" id="KW-1003">Cell membrane</keyword>
<protein>
    <submittedName>
        <fullName evidence="8">FtsX-like permease family protein</fullName>
    </submittedName>
</protein>
<feature type="transmembrane region" description="Helical" evidence="6">
    <location>
        <begin position="55"/>
        <end position="77"/>
    </location>
</feature>
<feature type="transmembrane region" description="Helical" evidence="6">
    <location>
        <begin position="106"/>
        <end position="130"/>
    </location>
</feature>
<proteinExistence type="predicted"/>
<feature type="transmembrane region" description="Helical" evidence="6">
    <location>
        <begin position="358"/>
        <end position="378"/>
    </location>
</feature>
<accession>A0A6N7X5M8</accession>
<name>A0A6N7X5M8_9FIRM</name>
<keyword evidence="3 6" id="KW-0812">Transmembrane</keyword>
<keyword evidence="9" id="KW-1185">Reference proteome</keyword>
<organism evidence="8 9">
    <name type="scientific">Mogibacterium kristiansenii</name>
    <dbReference type="NCBI Taxonomy" id="2606708"/>
    <lineage>
        <taxon>Bacteria</taxon>
        <taxon>Bacillati</taxon>
        <taxon>Bacillota</taxon>
        <taxon>Clostridia</taxon>
        <taxon>Peptostreptococcales</taxon>
        <taxon>Anaerovoracaceae</taxon>
        <taxon>Mogibacterium</taxon>
    </lineage>
</organism>
<evidence type="ECO:0000256" key="6">
    <source>
        <dbReference type="SAM" id="Phobius"/>
    </source>
</evidence>
<dbReference type="InterPro" id="IPR003838">
    <property type="entry name" value="ABC3_permease_C"/>
</dbReference>
<dbReference type="PANTHER" id="PTHR46795">
    <property type="entry name" value="ABC TRANSPORTER PERMEASE-RELATED-RELATED"/>
    <property type="match status" value="1"/>
</dbReference>
<keyword evidence="4 6" id="KW-1133">Transmembrane helix</keyword>
<evidence type="ECO:0000259" key="7">
    <source>
        <dbReference type="Pfam" id="PF02687"/>
    </source>
</evidence>
<evidence type="ECO:0000256" key="4">
    <source>
        <dbReference type="ARBA" id="ARBA00022989"/>
    </source>
</evidence>